<comment type="caution">
    <text evidence="1">The sequence shown here is derived from an EMBL/GenBank/DDBJ whole genome shotgun (WGS) entry which is preliminary data.</text>
</comment>
<evidence type="ECO:0000313" key="2">
    <source>
        <dbReference type="Proteomes" id="UP001240529"/>
    </source>
</evidence>
<evidence type="ECO:0000313" key="1">
    <source>
        <dbReference type="EMBL" id="MDQ7951391.1"/>
    </source>
</evidence>
<reference evidence="1" key="1">
    <citation type="submission" date="2023-07" db="EMBL/GenBank/DDBJ databases">
        <authorList>
            <person name="Shahid S."/>
            <person name="Akbar M.Y."/>
            <person name="Ajmal W."/>
            <person name="Ansari A."/>
            <person name="Ghazanfar S."/>
        </authorList>
    </citation>
    <scope>NUCLEOTIDE SEQUENCE</scope>
    <source>
        <strain evidence="1">NIGAB</strain>
    </source>
</reference>
<dbReference type="Proteomes" id="UP001240529">
    <property type="component" value="Unassembled WGS sequence"/>
</dbReference>
<proteinExistence type="predicted"/>
<dbReference type="RefSeq" id="WP_125438161.1">
    <property type="nucleotide sequence ID" value="NZ_CP134450.1"/>
</dbReference>
<gene>
    <name evidence="1" type="ORF">Q0031_06305</name>
</gene>
<sequence length="193" mass="20256">MSNLRTIVVAIGITLTSAGCGPMEWQLSASCEETKKCRIEGRIGGKIGGGERNGLPWFERILQASTSEVPDAAQFEIDVSGSSIAFPANGSVTLLLFDGRQGSTIAAKQFQWHRTGTLLRLVDPDGANAWAAAAAGPATELRYDLATFDVGAAPGPNTIAAASRYRGATKAASVSDFQVCTKYPSPYQCGLTP</sequence>
<name>A0AAP5C3A9_9GAMM</name>
<accession>A0AAP5C3A9</accession>
<dbReference type="EMBL" id="JAVIAC010000002">
    <property type="protein sequence ID" value="MDQ7951391.1"/>
    <property type="molecule type" value="Genomic_DNA"/>
</dbReference>
<protein>
    <submittedName>
        <fullName evidence="1">Uncharacterized protein</fullName>
    </submittedName>
</protein>
<dbReference type="AlphaFoldDB" id="A0AAP5C3A9"/>
<dbReference type="PROSITE" id="PS51257">
    <property type="entry name" value="PROKAR_LIPOPROTEIN"/>
    <property type="match status" value="1"/>
</dbReference>
<organism evidence="1 2">
    <name type="scientific">Stenotrophomonas geniculata</name>
    <dbReference type="NCBI Taxonomy" id="86188"/>
    <lineage>
        <taxon>Bacteria</taxon>
        <taxon>Pseudomonadati</taxon>
        <taxon>Pseudomonadota</taxon>
        <taxon>Gammaproteobacteria</taxon>
        <taxon>Lysobacterales</taxon>
        <taxon>Lysobacteraceae</taxon>
        <taxon>Stenotrophomonas</taxon>
    </lineage>
</organism>